<dbReference type="InterPro" id="IPR003439">
    <property type="entry name" value="ABC_transporter-like_ATP-bd"/>
</dbReference>
<dbReference type="CDD" id="cd03263">
    <property type="entry name" value="ABC_subfamily_A"/>
    <property type="match status" value="1"/>
</dbReference>
<keyword evidence="2" id="KW-0677">Repeat</keyword>
<dbReference type="HOGENOM" id="CLU_693428_0_0_1"/>
<reference evidence="8" key="2">
    <citation type="submission" date="2024-10" db="UniProtKB">
        <authorList>
            <consortium name="EnsemblProtists"/>
        </authorList>
    </citation>
    <scope>IDENTIFICATION</scope>
</reference>
<keyword evidence="6" id="KW-0732">Signal</keyword>
<dbReference type="Gene3D" id="3.40.50.300">
    <property type="entry name" value="P-loop containing nucleotide triphosphate hydrolases"/>
    <property type="match status" value="1"/>
</dbReference>
<dbReference type="SMART" id="SM00382">
    <property type="entry name" value="AAA"/>
    <property type="match status" value="1"/>
</dbReference>
<name>A0A0D3IZP1_EMIH1</name>
<dbReference type="GO" id="GO:0140359">
    <property type="term" value="F:ABC-type transporter activity"/>
    <property type="evidence" value="ECO:0007669"/>
    <property type="project" value="InterPro"/>
</dbReference>
<sequence>MGTAPPAYYTSLLATSAAAFLLISAVCAAEIGLSCYTHSDGALVLLLFLLFGLATLAFTLAMAPLFSNARLAALVGPLLYFLSSQLYSFFLEGGELSDGQALASLLPAMAFYLGASQTGACRRRLAGTCASQMAQYEGSQQGVTWGSVHEGPFPLSASLAFLALDTLLYLALAYYLDAVLANGARDDAPVVEPLAAPLSDRGVVVRSLRKEYPRGVAVEGLSLQLPPDAITCLLGSNGAGKTTTISMLTGLVPPTAGDATIDGRSLSAELRAIRTSIGVCQQVNTIWEELSPTQHLTLFGRLRGLSGGDLAAEVARALQRVGLQERASVRAGALSGGQKRKLCLAVALLGGSRTLFLDEPTSGMDPHSRRAIWALLREQRQGRTVVLTTHFLDEAMRS</sequence>
<dbReference type="PaxDb" id="2903-EOD16726"/>
<keyword evidence="4" id="KW-0067">ATP-binding</keyword>
<organism evidence="8 9">
    <name type="scientific">Emiliania huxleyi (strain CCMP1516)</name>
    <dbReference type="NCBI Taxonomy" id="280463"/>
    <lineage>
        <taxon>Eukaryota</taxon>
        <taxon>Haptista</taxon>
        <taxon>Haptophyta</taxon>
        <taxon>Prymnesiophyceae</taxon>
        <taxon>Isochrysidales</taxon>
        <taxon>Noelaerhabdaceae</taxon>
        <taxon>Emiliania</taxon>
    </lineage>
</organism>
<dbReference type="GO" id="GO:0005319">
    <property type="term" value="F:lipid transporter activity"/>
    <property type="evidence" value="ECO:0007669"/>
    <property type="project" value="TreeGrafter"/>
</dbReference>
<dbReference type="InterPro" id="IPR003593">
    <property type="entry name" value="AAA+_ATPase"/>
</dbReference>
<keyword evidence="5" id="KW-0812">Transmembrane</keyword>
<evidence type="ECO:0000256" key="5">
    <source>
        <dbReference type="SAM" id="Phobius"/>
    </source>
</evidence>
<dbReference type="EnsemblProtists" id="EOD16726">
    <property type="protein sequence ID" value="EOD16726"/>
    <property type="gene ID" value="EMIHUDRAFT_459089"/>
</dbReference>
<dbReference type="SUPFAM" id="SSF52540">
    <property type="entry name" value="P-loop containing nucleoside triphosphate hydrolases"/>
    <property type="match status" value="1"/>
</dbReference>
<dbReference type="GeneID" id="17262875"/>
<evidence type="ECO:0000256" key="4">
    <source>
        <dbReference type="ARBA" id="ARBA00022840"/>
    </source>
</evidence>
<dbReference type="Proteomes" id="UP000013827">
    <property type="component" value="Unassembled WGS sequence"/>
</dbReference>
<keyword evidence="5" id="KW-0472">Membrane</keyword>
<proteinExistence type="predicted"/>
<feature type="domain" description="ABC transporter" evidence="7">
    <location>
        <begin position="203"/>
        <end position="396"/>
    </location>
</feature>
<keyword evidence="3" id="KW-0547">Nucleotide-binding</keyword>
<feature type="chain" id="PRO_5044226563" description="ABC transporter domain-containing protein" evidence="6">
    <location>
        <begin position="29"/>
        <end position="398"/>
    </location>
</feature>
<evidence type="ECO:0000256" key="3">
    <source>
        <dbReference type="ARBA" id="ARBA00022741"/>
    </source>
</evidence>
<dbReference type="RefSeq" id="XP_005769155.1">
    <property type="nucleotide sequence ID" value="XM_005769098.1"/>
</dbReference>
<evidence type="ECO:0000256" key="1">
    <source>
        <dbReference type="ARBA" id="ARBA00022448"/>
    </source>
</evidence>
<keyword evidence="5" id="KW-1133">Transmembrane helix</keyword>
<evidence type="ECO:0000256" key="6">
    <source>
        <dbReference type="SAM" id="SignalP"/>
    </source>
</evidence>
<dbReference type="GO" id="GO:0016887">
    <property type="term" value="F:ATP hydrolysis activity"/>
    <property type="evidence" value="ECO:0007669"/>
    <property type="project" value="InterPro"/>
</dbReference>
<reference evidence="9" key="1">
    <citation type="journal article" date="2013" name="Nature">
        <title>Pan genome of the phytoplankton Emiliania underpins its global distribution.</title>
        <authorList>
            <person name="Read B.A."/>
            <person name="Kegel J."/>
            <person name="Klute M.J."/>
            <person name="Kuo A."/>
            <person name="Lefebvre S.C."/>
            <person name="Maumus F."/>
            <person name="Mayer C."/>
            <person name="Miller J."/>
            <person name="Monier A."/>
            <person name="Salamov A."/>
            <person name="Young J."/>
            <person name="Aguilar M."/>
            <person name="Claverie J.M."/>
            <person name="Frickenhaus S."/>
            <person name="Gonzalez K."/>
            <person name="Herman E.K."/>
            <person name="Lin Y.C."/>
            <person name="Napier J."/>
            <person name="Ogata H."/>
            <person name="Sarno A.F."/>
            <person name="Shmutz J."/>
            <person name="Schroeder D."/>
            <person name="de Vargas C."/>
            <person name="Verret F."/>
            <person name="von Dassow P."/>
            <person name="Valentin K."/>
            <person name="Van de Peer Y."/>
            <person name="Wheeler G."/>
            <person name="Dacks J.B."/>
            <person name="Delwiche C.F."/>
            <person name="Dyhrman S.T."/>
            <person name="Glockner G."/>
            <person name="John U."/>
            <person name="Richards T."/>
            <person name="Worden A.Z."/>
            <person name="Zhang X."/>
            <person name="Grigoriev I.V."/>
            <person name="Allen A.E."/>
            <person name="Bidle K."/>
            <person name="Borodovsky M."/>
            <person name="Bowler C."/>
            <person name="Brownlee C."/>
            <person name="Cock J.M."/>
            <person name="Elias M."/>
            <person name="Gladyshev V.N."/>
            <person name="Groth M."/>
            <person name="Guda C."/>
            <person name="Hadaegh A."/>
            <person name="Iglesias-Rodriguez M.D."/>
            <person name="Jenkins J."/>
            <person name="Jones B.M."/>
            <person name="Lawson T."/>
            <person name="Leese F."/>
            <person name="Lindquist E."/>
            <person name="Lobanov A."/>
            <person name="Lomsadze A."/>
            <person name="Malik S.B."/>
            <person name="Marsh M.E."/>
            <person name="Mackinder L."/>
            <person name="Mock T."/>
            <person name="Mueller-Roeber B."/>
            <person name="Pagarete A."/>
            <person name="Parker M."/>
            <person name="Probert I."/>
            <person name="Quesneville H."/>
            <person name="Raines C."/>
            <person name="Rensing S.A."/>
            <person name="Riano-Pachon D.M."/>
            <person name="Richier S."/>
            <person name="Rokitta S."/>
            <person name="Shiraiwa Y."/>
            <person name="Soanes D.M."/>
            <person name="van der Giezen M."/>
            <person name="Wahlund T.M."/>
            <person name="Williams B."/>
            <person name="Wilson W."/>
            <person name="Wolfe G."/>
            <person name="Wurch L.L."/>
        </authorList>
    </citation>
    <scope>NUCLEOTIDE SEQUENCE</scope>
</reference>
<dbReference type="InterPro" id="IPR017871">
    <property type="entry name" value="ABC_transporter-like_CS"/>
</dbReference>
<dbReference type="eggNOG" id="KOG0059">
    <property type="taxonomic scope" value="Eukaryota"/>
</dbReference>
<evidence type="ECO:0000259" key="7">
    <source>
        <dbReference type="PROSITE" id="PS50893"/>
    </source>
</evidence>
<dbReference type="InterPro" id="IPR026082">
    <property type="entry name" value="ABCA"/>
</dbReference>
<dbReference type="PROSITE" id="PS50893">
    <property type="entry name" value="ABC_TRANSPORTER_2"/>
    <property type="match status" value="1"/>
</dbReference>
<dbReference type="AlphaFoldDB" id="A0A0D3IZP1"/>
<protein>
    <recommendedName>
        <fullName evidence="7">ABC transporter domain-containing protein</fullName>
    </recommendedName>
</protein>
<evidence type="ECO:0000313" key="8">
    <source>
        <dbReference type="EnsemblProtists" id="EOD16726"/>
    </source>
</evidence>
<dbReference type="GO" id="GO:0005524">
    <property type="term" value="F:ATP binding"/>
    <property type="evidence" value="ECO:0007669"/>
    <property type="project" value="UniProtKB-KW"/>
</dbReference>
<dbReference type="PANTHER" id="PTHR19229:SF36">
    <property type="entry name" value="ATP-BINDING CASSETTE SUB-FAMILY A MEMBER 2"/>
    <property type="match status" value="1"/>
</dbReference>
<dbReference type="Pfam" id="PF00005">
    <property type="entry name" value="ABC_tran"/>
    <property type="match status" value="1"/>
</dbReference>
<dbReference type="STRING" id="2903.R1E109"/>
<keyword evidence="1" id="KW-0813">Transport</keyword>
<evidence type="ECO:0000313" key="9">
    <source>
        <dbReference type="Proteomes" id="UP000013827"/>
    </source>
</evidence>
<feature type="signal peptide" evidence="6">
    <location>
        <begin position="1"/>
        <end position="28"/>
    </location>
</feature>
<dbReference type="KEGG" id="ehx:EMIHUDRAFT_459089"/>
<feature type="transmembrane region" description="Helical" evidence="5">
    <location>
        <begin position="71"/>
        <end position="90"/>
    </location>
</feature>
<dbReference type="PANTHER" id="PTHR19229">
    <property type="entry name" value="ATP-BINDING CASSETTE TRANSPORTER SUBFAMILY A ABCA"/>
    <property type="match status" value="1"/>
</dbReference>
<evidence type="ECO:0000256" key="2">
    <source>
        <dbReference type="ARBA" id="ARBA00022737"/>
    </source>
</evidence>
<dbReference type="OMA" id="ETSYWIV"/>
<keyword evidence="9" id="KW-1185">Reference proteome</keyword>
<feature type="transmembrane region" description="Helical" evidence="5">
    <location>
        <begin position="155"/>
        <end position="176"/>
    </location>
</feature>
<feature type="transmembrane region" description="Helical" evidence="5">
    <location>
        <begin position="44"/>
        <end position="66"/>
    </location>
</feature>
<dbReference type="InterPro" id="IPR027417">
    <property type="entry name" value="P-loop_NTPase"/>
</dbReference>
<dbReference type="PROSITE" id="PS00211">
    <property type="entry name" value="ABC_TRANSPORTER_1"/>
    <property type="match status" value="1"/>
</dbReference>
<accession>A0A0D3IZP1</accession>
<dbReference type="GO" id="GO:0016020">
    <property type="term" value="C:membrane"/>
    <property type="evidence" value="ECO:0007669"/>
    <property type="project" value="InterPro"/>
</dbReference>